<name>A0A8H5CHC2_9AGAR</name>
<keyword evidence="1" id="KW-0540">Nuclease</keyword>
<dbReference type="CDD" id="cd00606">
    <property type="entry name" value="fungal_RNase"/>
    <property type="match status" value="1"/>
</dbReference>
<protein>
    <submittedName>
        <fullName evidence="7">Uncharacterized protein</fullName>
    </submittedName>
</protein>
<evidence type="ECO:0000256" key="2">
    <source>
        <dbReference type="ARBA" id="ARBA00022759"/>
    </source>
</evidence>
<dbReference type="PANTHER" id="PTHR42104:SF1">
    <property type="entry name" value="EXTRACELLULAR GUANYL-SPECIFIC RIBONUCLEASE RNTA (AFU_ORTHOLOGUE AFUA_4G03230)"/>
    <property type="match status" value="1"/>
</dbReference>
<dbReference type="InterPro" id="IPR016191">
    <property type="entry name" value="Ribonuclease/ribotoxin"/>
</dbReference>
<dbReference type="GO" id="GO:0016787">
    <property type="term" value="F:hydrolase activity"/>
    <property type="evidence" value="ECO:0007669"/>
    <property type="project" value="UniProtKB-KW"/>
</dbReference>
<evidence type="ECO:0000313" key="8">
    <source>
        <dbReference type="Proteomes" id="UP000559256"/>
    </source>
</evidence>
<evidence type="ECO:0000256" key="3">
    <source>
        <dbReference type="ARBA" id="ARBA00022801"/>
    </source>
</evidence>
<dbReference type="InterPro" id="IPR000026">
    <property type="entry name" value="N1-like"/>
</dbReference>
<keyword evidence="8" id="KW-1185">Reference proteome</keyword>
<dbReference type="Proteomes" id="UP000559256">
    <property type="component" value="Unassembled WGS sequence"/>
</dbReference>
<dbReference type="EMBL" id="JAACJM010000163">
    <property type="protein sequence ID" value="KAF5341478.1"/>
    <property type="molecule type" value="Genomic_DNA"/>
</dbReference>
<keyword evidence="6" id="KW-0732">Signal</keyword>
<sequence>MMPRLTSLFFSICFASLVVTSPTIIVSQQGKTRAWPSGEVTCGSDVYTLDEVQAAVSAGVDHLDNPIGDNSYPHTFNNYEGLDLYCSGETDYNEYPIMSDGDAYDGDSPGADRVIFSDNGVYCAVVTHTGASGNDFVSCEGD</sequence>
<dbReference type="Pfam" id="PF00545">
    <property type="entry name" value="Ribonuclease"/>
    <property type="match status" value="1"/>
</dbReference>
<keyword evidence="3" id="KW-0378">Hydrolase</keyword>
<evidence type="ECO:0000256" key="4">
    <source>
        <dbReference type="ARBA" id="ARBA00023157"/>
    </source>
</evidence>
<accession>A0A8H5CHC2</accession>
<dbReference type="Gene3D" id="3.10.450.30">
    <property type="entry name" value="Microbial ribonucleases"/>
    <property type="match status" value="1"/>
</dbReference>
<evidence type="ECO:0000256" key="5">
    <source>
        <dbReference type="ARBA" id="ARBA00023239"/>
    </source>
</evidence>
<dbReference type="GO" id="GO:0003723">
    <property type="term" value="F:RNA binding"/>
    <property type="evidence" value="ECO:0007669"/>
    <property type="project" value="InterPro"/>
</dbReference>
<dbReference type="PANTHER" id="PTHR42104">
    <property type="entry name" value="EXTRACELLULAR GUANYL-SPECIFIC RIBONUCLEASE RNTA (AFU_ORTHOLOGUE AFUA_4G03230)"/>
    <property type="match status" value="1"/>
</dbReference>
<organism evidence="7 8">
    <name type="scientific">Tetrapyrgos nigripes</name>
    <dbReference type="NCBI Taxonomy" id="182062"/>
    <lineage>
        <taxon>Eukaryota</taxon>
        <taxon>Fungi</taxon>
        <taxon>Dikarya</taxon>
        <taxon>Basidiomycota</taxon>
        <taxon>Agaricomycotina</taxon>
        <taxon>Agaricomycetes</taxon>
        <taxon>Agaricomycetidae</taxon>
        <taxon>Agaricales</taxon>
        <taxon>Marasmiineae</taxon>
        <taxon>Marasmiaceae</taxon>
        <taxon>Tetrapyrgos</taxon>
    </lineage>
</organism>
<dbReference type="GO" id="GO:0004521">
    <property type="term" value="F:RNA endonuclease activity"/>
    <property type="evidence" value="ECO:0007669"/>
    <property type="project" value="InterPro"/>
</dbReference>
<keyword evidence="4" id="KW-1015">Disulfide bond</keyword>
<dbReference type="AlphaFoldDB" id="A0A8H5CHC2"/>
<dbReference type="OrthoDB" id="5425539at2759"/>
<dbReference type="SUPFAM" id="SSF53933">
    <property type="entry name" value="Microbial ribonucleases"/>
    <property type="match status" value="1"/>
</dbReference>
<reference evidence="7 8" key="1">
    <citation type="journal article" date="2020" name="ISME J.">
        <title>Uncovering the hidden diversity of litter-decomposition mechanisms in mushroom-forming fungi.</title>
        <authorList>
            <person name="Floudas D."/>
            <person name="Bentzer J."/>
            <person name="Ahren D."/>
            <person name="Johansson T."/>
            <person name="Persson P."/>
            <person name="Tunlid A."/>
        </authorList>
    </citation>
    <scope>NUCLEOTIDE SEQUENCE [LARGE SCALE GENOMIC DNA]</scope>
    <source>
        <strain evidence="7 8">CBS 291.85</strain>
    </source>
</reference>
<keyword evidence="5" id="KW-0456">Lyase</keyword>
<gene>
    <name evidence="7" type="ORF">D9758_013950</name>
</gene>
<evidence type="ECO:0000256" key="6">
    <source>
        <dbReference type="SAM" id="SignalP"/>
    </source>
</evidence>
<comment type="caution">
    <text evidence="7">The sequence shown here is derived from an EMBL/GenBank/DDBJ whole genome shotgun (WGS) entry which is preliminary data.</text>
</comment>
<dbReference type="GO" id="GO:0016829">
    <property type="term" value="F:lyase activity"/>
    <property type="evidence" value="ECO:0007669"/>
    <property type="project" value="UniProtKB-KW"/>
</dbReference>
<proteinExistence type="predicted"/>
<keyword evidence="2" id="KW-0255">Endonuclease</keyword>
<evidence type="ECO:0000256" key="1">
    <source>
        <dbReference type="ARBA" id="ARBA00022722"/>
    </source>
</evidence>
<evidence type="ECO:0000313" key="7">
    <source>
        <dbReference type="EMBL" id="KAF5341478.1"/>
    </source>
</evidence>
<feature type="chain" id="PRO_5034253463" evidence="6">
    <location>
        <begin position="21"/>
        <end position="142"/>
    </location>
</feature>
<feature type="signal peptide" evidence="6">
    <location>
        <begin position="1"/>
        <end position="20"/>
    </location>
</feature>